<protein>
    <recommendedName>
        <fullName evidence="3">DUF4124 domain-containing protein</fullName>
    </recommendedName>
</protein>
<dbReference type="InterPro" id="IPR025392">
    <property type="entry name" value="DUF4124"/>
</dbReference>
<evidence type="ECO:0000313" key="4">
    <source>
        <dbReference type="EMBL" id="AHF05515.1"/>
    </source>
</evidence>
<evidence type="ECO:0000259" key="3">
    <source>
        <dbReference type="Pfam" id="PF13511"/>
    </source>
</evidence>
<dbReference type="Proteomes" id="UP000005275">
    <property type="component" value="Chromosome"/>
</dbReference>
<dbReference type="EMBL" id="CP007031">
    <property type="protein sequence ID" value="AHF05515.1"/>
    <property type="molecule type" value="Genomic_DNA"/>
</dbReference>
<dbReference type="HOGENOM" id="CLU_1576842_0_0_6"/>
<dbReference type="KEGG" id="mpur:MARPU_09600"/>
<feature type="signal peptide" evidence="2">
    <location>
        <begin position="1"/>
        <end position="20"/>
    </location>
</feature>
<keyword evidence="1" id="KW-0175">Coiled coil</keyword>
<reference evidence="4 5" key="1">
    <citation type="submission" date="2013-12" db="EMBL/GenBank/DDBJ databases">
        <authorList>
            <consortium name="DOE Joint Genome Institute"/>
            <person name="Bryant D.A."/>
            <person name="Huntemann M."/>
            <person name="Han J."/>
            <person name="Chen A."/>
            <person name="Kyrpides N."/>
            <person name="Mavromatis K."/>
            <person name="Markowitz V."/>
            <person name="Palaniappan K."/>
            <person name="Ivanova N."/>
            <person name="Schaumberg A."/>
            <person name="Pati A."/>
            <person name="Liolios K."/>
            <person name="Nordberg H.P."/>
            <person name="Cantor M.N."/>
            <person name="Hua S.X."/>
            <person name="Woyke T."/>
        </authorList>
    </citation>
    <scope>NUCLEOTIDE SEQUENCE [LARGE SCALE GENOMIC DNA]</scope>
    <source>
        <strain evidence="4 5">984</strain>
    </source>
</reference>
<dbReference type="eggNOG" id="ENOG5033AMG">
    <property type="taxonomic scope" value="Bacteria"/>
</dbReference>
<dbReference type="AlphaFoldDB" id="W0E3S3"/>
<feature type="coiled-coil region" evidence="1">
    <location>
        <begin position="74"/>
        <end position="101"/>
    </location>
</feature>
<dbReference type="OrthoDB" id="5771047at2"/>
<proteinExistence type="predicted"/>
<gene>
    <name evidence="4" type="ORF">MARPU_09600</name>
</gene>
<evidence type="ECO:0000313" key="5">
    <source>
        <dbReference type="Proteomes" id="UP000005275"/>
    </source>
</evidence>
<feature type="domain" description="DUF4124" evidence="3">
    <location>
        <begin position="13"/>
        <end position="66"/>
    </location>
</feature>
<evidence type="ECO:0000256" key="2">
    <source>
        <dbReference type="SAM" id="SignalP"/>
    </source>
</evidence>
<keyword evidence="2" id="KW-0732">Signal</keyword>
<keyword evidence="5" id="KW-1185">Reference proteome</keyword>
<accession>W0E3S3</accession>
<feature type="chain" id="PRO_5004787478" description="DUF4124 domain-containing protein" evidence="2">
    <location>
        <begin position="21"/>
        <end position="152"/>
    </location>
</feature>
<dbReference type="RefSeq" id="WP_005225041.1">
    <property type="nucleotide sequence ID" value="NZ_CP007031.1"/>
</dbReference>
<dbReference type="Pfam" id="PF13511">
    <property type="entry name" value="DUF4124"/>
    <property type="match status" value="1"/>
</dbReference>
<name>W0E3S3_MARPU</name>
<organism evidence="4 5">
    <name type="scientific">Marichromatium purpuratum 984</name>
    <dbReference type="NCBI Taxonomy" id="765910"/>
    <lineage>
        <taxon>Bacteria</taxon>
        <taxon>Pseudomonadati</taxon>
        <taxon>Pseudomonadota</taxon>
        <taxon>Gammaproteobacteria</taxon>
        <taxon>Chromatiales</taxon>
        <taxon>Chromatiaceae</taxon>
        <taxon>Marichromatium</taxon>
    </lineage>
</organism>
<sequence length="152" mass="16843">MKRKAVCIVFGFALISQAAAHGEIYKCVDPDTGRAVFSQIPCTHGTDPMDLDVHTPDASVAKSTAQRWREIGQQQERARTLAAAERRLEKLESQRDAELARIAARRRWANNNLAGATLENALAADNQAVIDKYAPLIDAAQRDLERLRYSSP</sequence>
<evidence type="ECO:0000256" key="1">
    <source>
        <dbReference type="SAM" id="Coils"/>
    </source>
</evidence>